<dbReference type="RefSeq" id="WP_311671716.1">
    <property type="nucleotide sequence ID" value="NZ_JAVREQ010000001.1"/>
</dbReference>
<dbReference type="EMBL" id="JAVREQ010000001">
    <property type="protein sequence ID" value="MDT0377795.1"/>
    <property type="molecule type" value="Genomic_DNA"/>
</dbReference>
<proteinExistence type="predicted"/>
<keyword evidence="1" id="KW-0378">Hydrolase</keyword>
<sequence length="424" mass="46337">MAVPWRRERVEGRPLLRRTSSVLTSLAAIIGTALVAGPATAVAAPGECVLPRTEAHHTEGVDGWDSAYPRPDRRADALMLFLSFPDWEPMMNPGALVRDHFPMTSDFFARASYDTFSLEVHPRKRWIDMPATSTSYGIQRDWDPVLRGAYLHDALSAADPHVDFSDYDVVYLVADPDAPGVNSDATKVVNFEEPAVLDGHEVERVVTVFERHPPDRYVLAHETGHLFDLPDLYHRPVDGGADWDTFVGDWDVMGSQFGLAPDLLGWHKWKLGWLGKRNVACVADDTGTTRHTLRALGAPLDPGFLLRRDTRLLVVRTGPHEVLAVEARAPVGNDIGVCTSGVLLYRVRSDADSAEGPVEVIDGHPKSSACRRSSVYPPLADAPLGLGEQIVLEEAGGIRVRVADRGAADGGWSVQITRGPAATR</sequence>
<name>A0ABU2NLE8_9ACTN</name>
<dbReference type="InterPro" id="IPR008757">
    <property type="entry name" value="Peptidase_M6-like_domain"/>
</dbReference>
<reference evidence="2" key="1">
    <citation type="submission" date="2023-07" db="EMBL/GenBank/DDBJ databases">
        <title>30 novel species of actinomycetes from the DSMZ collection.</title>
        <authorList>
            <person name="Nouioui I."/>
        </authorList>
    </citation>
    <scope>NUCLEOTIDE SEQUENCE [LARGE SCALE GENOMIC DNA]</scope>
    <source>
        <strain evidence="2">DSM 42041</strain>
    </source>
</reference>
<dbReference type="GO" id="GO:0008237">
    <property type="term" value="F:metallopeptidase activity"/>
    <property type="evidence" value="ECO:0007669"/>
    <property type="project" value="UniProtKB-KW"/>
</dbReference>
<protein>
    <submittedName>
        <fullName evidence="1">M6 family metalloprotease domain-containing protein</fullName>
    </submittedName>
</protein>
<evidence type="ECO:0000313" key="2">
    <source>
        <dbReference type="Proteomes" id="UP001183414"/>
    </source>
</evidence>
<keyword evidence="1" id="KW-0482">Metalloprotease</keyword>
<organism evidence="1 2">
    <name type="scientific">Streptomyces hazeniae</name>
    <dbReference type="NCBI Taxonomy" id="3075538"/>
    <lineage>
        <taxon>Bacteria</taxon>
        <taxon>Bacillati</taxon>
        <taxon>Actinomycetota</taxon>
        <taxon>Actinomycetes</taxon>
        <taxon>Kitasatosporales</taxon>
        <taxon>Streptomycetaceae</taxon>
        <taxon>Streptomyces</taxon>
    </lineage>
</organism>
<dbReference type="Proteomes" id="UP001183414">
    <property type="component" value="Unassembled WGS sequence"/>
</dbReference>
<dbReference type="PANTHER" id="PTHR41775">
    <property type="entry name" value="SECRETED PROTEIN-RELATED"/>
    <property type="match status" value="1"/>
</dbReference>
<gene>
    <name evidence="1" type="ORF">RM572_03275</name>
</gene>
<evidence type="ECO:0000313" key="1">
    <source>
        <dbReference type="EMBL" id="MDT0377795.1"/>
    </source>
</evidence>
<accession>A0ABU2NLE8</accession>
<dbReference type="PANTHER" id="PTHR41775:SF1">
    <property type="entry name" value="PEPTIDASE M6-LIKE DOMAIN-CONTAINING PROTEIN"/>
    <property type="match status" value="1"/>
</dbReference>
<dbReference type="NCBIfam" id="TIGR03296">
    <property type="entry name" value="M6dom_TIGR03296"/>
    <property type="match status" value="1"/>
</dbReference>
<keyword evidence="2" id="KW-1185">Reference proteome</keyword>
<keyword evidence="1" id="KW-0645">Protease</keyword>
<comment type="caution">
    <text evidence="1">The sequence shown here is derived from an EMBL/GenBank/DDBJ whole genome shotgun (WGS) entry which is preliminary data.</text>
</comment>